<reference evidence="1" key="2">
    <citation type="journal article" date="2015" name="Fish Shellfish Immunol.">
        <title>Early steps in the European eel (Anguilla anguilla)-Vibrio vulnificus interaction in the gills: Role of the RtxA13 toxin.</title>
        <authorList>
            <person name="Callol A."/>
            <person name="Pajuelo D."/>
            <person name="Ebbesson L."/>
            <person name="Teles M."/>
            <person name="MacKenzie S."/>
            <person name="Amaro C."/>
        </authorList>
    </citation>
    <scope>NUCLEOTIDE SEQUENCE</scope>
</reference>
<evidence type="ECO:0000313" key="1">
    <source>
        <dbReference type="EMBL" id="JAI06628.1"/>
    </source>
</evidence>
<proteinExistence type="predicted"/>
<dbReference type="AlphaFoldDB" id="A0A0E9XV61"/>
<protein>
    <submittedName>
        <fullName evidence="1">Uncharacterized protein</fullName>
    </submittedName>
</protein>
<accession>A0A0E9XV61</accession>
<name>A0A0E9XV61_ANGAN</name>
<dbReference type="EMBL" id="GBXM01001950">
    <property type="protein sequence ID" value="JAI06628.1"/>
    <property type="molecule type" value="Transcribed_RNA"/>
</dbReference>
<organism evidence="1">
    <name type="scientific">Anguilla anguilla</name>
    <name type="common">European freshwater eel</name>
    <name type="synonym">Muraena anguilla</name>
    <dbReference type="NCBI Taxonomy" id="7936"/>
    <lineage>
        <taxon>Eukaryota</taxon>
        <taxon>Metazoa</taxon>
        <taxon>Chordata</taxon>
        <taxon>Craniata</taxon>
        <taxon>Vertebrata</taxon>
        <taxon>Euteleostomi</taxon>
        <taxon>Actinopterygii</taxon>
        <taxon>Neopterygii</taxon>
        <taxon>Teleostei</taxon>
        <taxon>Anguilliformes</taxon>
        <taxon>Anguillidae</taxon>
        <taxon>Anguilla</taxon>
    </lineage>
</organism>
<sequence length="32" mass="3990">MHFEQVAESQLFKLYVRLSRVFCIIYKVQRRT</sequence>
<reference evidence="1" key="1">
    <citation type="submission" date="2014-11" db="EMBL/GenBank/DDBJ databases">
        <authorList>
            <person name="Amaro Gonzalez C."/>
        </authorList>
    </citation>
    <scope>NUCLEOTIDE SEQUENCE</scope>
</reference>